<evidence type="ECO:0000313" key="4">
    <source>
        <dbReference type="Proteomes" id="UP001648503"/>
    </source>
</evidence>
<feature type="compositionally biased region" description="Polar residues" evidence="1">
    <location>
        <begin position="97"/>
        <end position="107"/>
    </location>
</feature>
<dbReference type="Proteomes" id="UP001648503">
    <property type="component" value="Unassembled WGS sequence"/>
</dbReference>
<dbReference type="EMBL" id="JAFCIX010000125">
    <property type="protein sequence ID" value="KAH6597932.1"/>
    <property type="molecule type" value="Genomic_DNA"/>
</dbReference>
<name>A0ABQ8FGI6_9FUNG</name>
<gene>
    <name evidence="3" type="ORF">BASA50_004087</name>
</gene>
<evidence type="ECO:0000256" key="2">
    <source>
        <dbReference type="SAM" id="SignalP"/>
    </source>
</evidence>
<feature type="chain" id="PRO_5047402112" evidence="2">
    <location>
        <begin position="28"/>
        <end position="168"/>
    </location>
</feature>
<protein>
    <submittedName>
        <fullName evidence="3">Uncharacterized protein</fullName>
    </submittedName>
</protein>
<comment type="caution">
    <text evidence="3">The sequence shown here is derived from an EMBL/GenBank/DDBJ whole genome shotgun (WGS) entry which is preliminary data.</text>
</comment>
<sequence>MKLQGVFMITPLLAVVASGITIPSTDGHNVQQLEKRSDNDPVVRGPDSKNLRVRFASGSGGNEDDQSKTSGRHSEGAGQQTQNPAELPDETDDNKNQKSVGPSNLRQNPRMRQHSAANYGGTKLVGPPSRFGETGRQDSTTDKDKKKKPPKSSKSGCGFRHFFTCKRS</sequence>
<feature type="signal peptide" evidence="2">
    <location>
        <begin position="1"/>
        <end position="27"/>
    </location>
</feature>
<organism evidence="3 4">
    <name type="scientific">Batrachochytrium salamandrivorans</name>
    <dbReference type="NCBI Taxonomy" id="1357716"/>
    <lineage>
        <taxon>Eukaryota</taxon>
        <taxon>Fungi</taxon>
        <taxon>Fungi incertae sedis</taxon>
        <taxon>Chytridiomycota</taxon>
        <taxon>Chytridiomycota incertae sedis</taxon>
        <taxon>Chytridiomycetes</taxon>
        <taxon>Rhizophydiales</taxon>
        <taxon>Rhizophydiales incertae sedis</taxon>
        <taxon>Batrachochytrium</taxon>
    </lineage>
</organism>
<proteinExistence type="predicted"/>
<evidence type="ECO:0000313" key="3">
    <source>
        <dbReference type="EMBL" id="KAH6597932.1"/>
    </source>
</evidence>
<feature type="region of interest" description="Disordered" evidence="1">
    <location>
        <begin position="25"/>
        <end position="158"/>
    </location>
</feature>
<keyword evidence="2" id="KW-0732">Signal</keyword>
<keyword evidence="4" id="KW-1185">Reference proteome</keyword>
<reference evidence="3 4" key="1">
    <citation type="submission" date="2021-02" db="EMBL/GenBank/DDBJ databases">
        <title>Variation within the Batrachochytrium salamandrivorans European outbreak.</title>
        <authorList>
            <person name="Kelly M."/>
            <person name="Pasmans F."/>
            <person name="Shea T.P."/>
            <person name="Munoz J.F."/>
            <person name="Carranza S."/>
            <person name="Cuomo C.A."/>
            <person name="Martel A."/>
        </authorList>
    </citation>
    <scope>NUCLEOTIDE SEQUENCE [LARGE SCALE GENOMIC DNA]</scope>
    <source>
        <strain evidence="3 4">AMFP18/2</strain>
    </source>
</reference>
<accession>A0ABQ8FGI6</accession>
<evidence type="ECO:0000256" key="1">
    <source>
        <dbReference type="SAM" id="MobiDB-lite"/>
    </source>
</evidence>
<feature type="compositionally biased region" description="Basic and acidic residues" evidence="1">
    <location>
        <begin position="33"/>
        <end position="50"/>
    </location>
</feature>
<feature type="compositionally biased region" description="Basic and acidic residues" evidence="1">
    <location>
        <begin position="133"/>
        <end position="144"/>
    </location>
</feature>